<reference evidence="2 3" key="1">
    <citation type="journal article" date="2012" name="J. Bacteriol.">
        <title>Draft genome sequence of the cyanide-utilizing bacterium Pseudomonas fluorescens strain NCIMB 11764.</title>
        <authorList>
            <person name="Vilo C.A."/>
            <person name="Benedik M.J."/>
            <person name="Kunz D.A."/>
            <person name="Dong Q."/>
        </authorList>
    </citation>
    <scope>NUCLEOTIDE SEQUENCE [LARGE SCALE GENOMIC DNA]</scope>
    <source>
        <strain evidence="2 3">NCIMB 11764</strain>
    </source>
</reference>
<accession>A0A0K1QQL1</accession>
<dbReference type="Proteomes" id="UP000017175">
    <property type="component" value="Chromosome"/>
</dbReference>
<evidence type="ECO:0000313" key="3">
    <source>
        <dbReference type="Proteomes" id="UP000017175"/>
    </source>
</evidence>
<name>A0A0K1QQL1_PSEFL</name>
<organism evidence="2 3">
    <name type="scientific">Pseudomonas fluorescens NCIMB 11764</name>
    <dbReference type="NCBI Taxonomy" id="1221522"/>
    <lineage>
        <taxon>Bacteria</taxon>
        <taxon>Pseudomonadati</taxon>
        <taxon>Pseudomonadota</taxon>
        <taxon>Gammaproteobacteria</taxon>
        <taxon>Pseudomonadales</taxon>
        <taxon>Pseudomonadaceae</taxon>
        <taxon>Pseudomonas</taxon>
    </lineage>
</organism>
<dbReference type="eggNOG" id="ENOG502Z9NV">
    <property type="taxonomic scope" value="Bacteria"/>
</dbReference>
<protein>
    <submittedName>
        <fullName evidence="2">RES domain-containing protein</fullName>
    </submittedName>
</protein>
<dbReference type="RefSeq" id="WP_017337818.1">
    <property type="nucleotide sequence ID" value="NZ_CP010945.1"/>
</dbReference>
<dbReference type="OrthoDB" id="1425103at2"/>
<dbReference type="SMART" id="SM00953">
    <property type="entry name" value="RES"/>
    <property type="match status" value="1"/>
</dbReference>
<gene>
    <name evidence="2" type="ORF">B723_16955</name>
</gene>
<feature type="domain" description="RES" evidence="1">
    <location>
        <begin position="214"/>
        <end position="377"/>
    </location>
</feature>
<dbReference type="Pfam" id="PF08808">
    <property type="entry name" value="RES"/>
    <property type="match status" value="1"/>
</dbReference>
<evidence type="ECO:0000313" key="2">
    <source>
        <dbReference type="EMBL" id="AKV08003.1"/>
    </source>
</evidence>
<dbReference type="EMBL" id="CP010945">
    <property type="protein sequence ID" value="AKV08003.1"/>
    <property type="molecule type" value="Genomic_DNA"/>
</dbReference>
<dbReference type="InterPro" id="IPR014914">
    <property type="entry name" value="RES_dom"/>
</dbReference>
<proteinExistence type="predicted"/>
<evidence type="ECO:0000259" key="1">
    <source>
        <dbReference type="SMART" id="SM00953"/>
    </source>
</evidence>
<dbReference type="AlphaFoldDB" id="A0A0K1QQL1"/>
<sequence length="436" mass="49944">MKTDKLLESICFECVGDHYLKQRIVGSGVKGKCLNCGEYRFSIELETLSDDIAEILLTNVAPGDLFDVWDIERDRMSYTERRGESLSYYVREILQIHEESNSVIDYVLGTLVSQSPGNEGFFDEGAYERRVWVPVDVEENWLDFRNGLMHKSRFFNHKAREFLEWLFEGIDDYQVWGSGPGVVRPLNPTESKPIFRARDCTPPKDRSSAIFADPTKQLAAPPKELAPAGRMSPAGVPVFYGAFERETCIAELRPPVGGKVISGEFKLTKEIRVFDFTALEDAYDRKVISYFEPDYRRKIERRQFLKSFHSIISRPVVPGQDHEYLQTQVIAEYLATQHSPPIDAVIFASAQNKHERGKNIVLFSQAISPDPLLPVVDEYGHLPWVGEQPDSAIEFVPESLMVHEIEQVKVKTKDTRVIKGQLESDIDDYYERGYWD</sequence>